<dbReference type="InterPro" id="IPR027961">
    <property type="entry name" value="DUF4442"/>
</dbReference>
<evidence type="ECO:0000313" key="2">
    <source>
        <dbReference type="Proteomes" id="UP001139488"/>
    </source>
</evidence>
<comment type="caution">
    <text evidence="1">The sequence shown here is derived from an EMBL/GenBank/DDBJ whole genome shotgun (WGS) entry which is preliminary data.</text>
</comment>
<name>A0A9X2AXN9_9VIBR</name>
<reference evidence="1" key="1">
    <citation type="submission" date="2021-11" db="EMBL/GenBank/DDBJ databases">
        <title>Vibrio ZSDE26 sp. nov. and Vibrio ZSDZ34 sp. nov., isolated from coastal seawater in Qingdao.</title>
        <authorList>
            <person name="Zhang P."/>
        </authorList>
    </citation>
    <scope>NUCLEOTIDE SEQUENCE</scope>
    <source>
        <strain evidence="1">ZSDZ34</strain>
    </source>
</reference>
<dbReference type="Proteomes" id="UP001139488">
    <property type="component" value="Unassembled WGS sequence"/>
</dbReference>
<accession>A0A9X2AXN9</accession>
<dbReference type="InterPro" id="IPR029069">
    <property type="entry name" value="HotDog_dom_sf"/>
</dbReference>
<dbReference type="AlphaFoldDB" id="A0A9X2AXN9"/>
<dbReference type="EMBL" id="JAJNNZ010000002">
    <property type="protein sequence ID" value="MCJ2375762.1"/>
    <property type="molecule type" value="Genomic_DNA"/>
</dbReference>
<dbReference type="Gene3D" id="3.10.129.10">
    <property type="entry name" value="Hotdog Thioesterase"/>
    <property type="match status" value="1"/>
</dbReference>
<dbReference type="RefSeq" id="WP_244355113.1">
    <property type="nucleotide sequence ID" value="NZ_JAJNNZ010000002.1"/>
</dbReference>
<dbReference type="Pfam" id="PF14539">
    <property type="entry name" value="DUF4442"/>
    <property type="match status" value="1"/>
</dbReference>
<organism evidence="1 2">
    <name type="scientific">Vibrio gelatinilyticus</name>
    <dbReference type="NCBI Taxonomy" id="2893468"/>
    <lineage>
        <taxon>Bacteria</taxon>
        <taxon>Pseudomonadati</taxon>
        <taxon>Pseudomonadota</taxon>
        <taxon>Gammaproteobacteria</taxon>
        <taxon>Vibrionales</taxon>
        <taxon>Vibrionaceae</taxon>
        <taxon>Vibrio</taxon>
    </lineage>
</organism>
<sequence length="173" mass="20333">MDKRIARIYRPKVVKFVLNTWPPFWGAGIKITEISEDFRQVSVTLKFRWWNKNANRSHYGGSIFSMTDSIYSLMLMGILREQYFVWDREASINFVKPGVSDLQADFTISQNQLNEIQAQTALGDKHFPEFVTHVKDQEGQVVATIQRKLYVRRKPKYRQQEVVDNLERKTSLS</sequence>
<gene>
    <name evidence="1" type="ORF">LNL84_02840</name>
</gene>
<evidence type="ECO:0000313" key="1">
    <source>
        <dbReference type="EMBL" id="MCJ2375762.1"/>
    </source>
</evidence>
<keyword evidence="2" id="KW-1185">Reference proteome</keyword>
<dbReference type="SUPFAM" id="SSF54637">
    <property type="entry name" value="Thioesterase/thiol ester dehydrase-isomerase"/>
    <property type="match status" value="1"/>
</dbReference>
<proteinExistence type="predicted"/>
<protein>
    <submittedName>
        <fullName evidence="1">DUF4442 domain-containing protein</fullName>
    </submittedName>
</protein>